<dbReference type="SUPFAM" id="SSF57701">
    <property type="entry name" value="Zn2/Cys6 DNA-binding domain"/>
    <property type="match status" value="1"/>
</dbReference>
<dbReference type="CDD" id="cd00067">
    <property type="entry name" value="GAL4"/>
    <property type="match status" value="1"/>
</dbReference>
<dbReference type="GO" id="GO:0005634">
    <property type="term" value="C:nucleus"/>
    <property type="evidence" value="ECO:0007669"/>
    <property type="project" value="UniProtKB-SubCell"/>
</dbReference>
<sequence length="758" mass="82354">MGIRMSRLWLIASLLSRSRVVRDRLAGRSRRTRGDSLLSLHLVVARSLARTLMSAATPRTRSYSGCFSCRGIKKKCLEDFDAEGRCGRCVSRGVHCERTKPVRKPGGNPHGKRANSTTPNSTAKTRNARTTSTASANGHGHGQSHLTTPPSLDDLSTVALSMAGKDGHHHQHHPHHLQYGASLPPYHNNDNDNDSDSMQLPIPPPIPSTSAVPYSGAPTSLPLPVPVPSPSPLPLPLPCNPWDQMFGFLESDPSATLSVDPTLPHFDWAALTANQPNGPPALPLPLPPPAPTTSSASSLSPAKAALPTGMETILNGLASTRNGGPSSSSSSAVAVADSGVASNSQPATTTALEDDPLDQDLTDDMAVIYNALNVEFLNLMPTSDRLRAAKAWTDLARSTRLGRTAAAACVWLYLARSSRTVDPEARSHLLAQSDRYFQRAVAQLSDEVSLDSQIYALLDLFFVQADRSSIHSGNALLAIGELFIKQAHGPRPPLDLVNHDSPSSLRMFAVLDILRCAVEKGRRTVFDIEGLPGSLRAAAAASASTAEKVDAGDNDLQLLQWSGFPLELIICLAATVNLDCDRSVMPPEAVDAVADKIEEAIRSWNPTRMQSNGYEDSLTFLQEVATKEMWRHATLLHFYRVIRRFGCLARPVQESLHQLIHLGQIHCPPSPIKPLNPPPFAVSKLWLRSFPWFMAATVSTQPVERELCRAGLRHYWSDSIIEENIKAAERMWSEMDQTGRDGDFREILQQGGLCAAFV</sequence>
<comment type="subcellular location">
    <subcellularLocation>
        <location evidence="1">Nucleus</location>
    </subcellularLocation>
</comment>
<feature type="compositionally biased region" description="Low complexity" evidence="3">
    <location>
        <begin position="292"/>
        <end position="302"/>
    </location>
</feature>
<evidence type="ECO:0000259" key="5">
    <source>
        <dbReference type="PROSITE" id="PS00463"/>
    </source>
</evidence>
<dbReference type="InterPro" id="IPR021858">
    <property type="entry name" value="Fun_TF"/>
</dbReference>
<evidence type="ECO:0000313" key="6">
    <source>
        <dbReference type="EMBL" id="KAG0658674.1"/>
    </source>
</evidence>
<dbReference type="InterPro" id="IPR036864">
    <property type="entry name" value="Zn2-C6_fun-type_DNA-bd_sf"/>
</dbReference>
<name>A0A9P6VXJ5_RHOMI</name>
<feature type="compositionally biased region" description="Low complexity" evidence="3">
    <location>
        <begin position="326"/>
        <end position="344"/>
    </location>
</feature>
<comment type="caution">
    <text evidence="6">The sequence shown here is derived from an EMBL/GenBank/DDBJ whole genome shotgun (WGS) entry which is preliminary data.</text>
</comment>
<organism evidence="6 7">
    <name type="scientific">Rhodotorula mucilaginosa</name>
    <name type="common">Yeast</name>
    <name type="synonym">Rhodotorula rubra</name>
    <dbReference type="NCBI Taxonomy" id="5537"/>
    <lineage>
        <taxon>Eukaryota</taxon>
        <taxon>Fungi</taxon>
        <taxon>Dikarya</taxon>
        <taxon>Basidiomycota</taxon>
        <taxon>Pucciniomycotina</taxon>
        <taxon>Microbotryomycetes</taxon>
        <taxon>Sporidiobolales</taxon>
        <taxon>Sporidiobolaceae</taxon>
        <taxon>Rhodotorula</taxon>
    </lineage>
</organism>
<evidence type="ECO:0000256" key="2">
    <source>
        <dbReference type="ARBA" id="ARBA00023242"/>
    </source>
</evidence>
<dbReference type="PANTHER" id="PTHR37534">
    <property type="entry name" value="TRANSCRIPTIONAL ACTIVATOR PROTEIN UGA3"/>
    <property type="match status" value="1"/>
</dbReference>
<protein>
    <recommendedName>
        <fullName evidence="5">Zn(2)-C6 fungal-type domain-containing protein</fullName>
    </recommendedName>
</protein>
<feature type="compositionally biased region" description="Low complexity" evidence="3">
    <location>
        <begin position="120"/>
        <end position="137"/>
    </location>
</feature>
<feature type="region of interest" description="Disordered" evidence="3">
    <location>
        <begin position="98"/>
        <end position="215"/>
    </location>
</feature>
<dbReference type="OrthoDB" id="5419315at2759"/>
<dbReference type="GO" id="GO:0000981">
    <property type="term" value="F:DNA-binding transcription factor activity, RNA polymerase II-specific"/>
    <property type="evidence" value="ECO:0007669"/>
    <property type="project" value="InterPro"/>
</dbReference>
<dbReference type="Pfam" id="PF11951">
    <property type="entry name" value="Fungal_trans_2"/>
    <property type="match status" value="1"/>
</dbReference>
<feature type="region of interest" description="Disordered" evidence="3">
    <location>
        <begin position="315"/>
        <end position="357"/>
    </location>
</feature>
<feature type="domain" description="Zn(2)-C6 fungal-type" evidence="5">
    <location>
        <begin position="65"/>
        <end position="96"/>
    </location>
</feature>
<feature type="chain" id="PRO_5040389785" description="Zn(2)-C6 fungal-type domain-containing protein" evidence="4">
    <location>
        <begin position="21"/>
        <end position="758"/>
    </location>
</feature>
<keyword evidence="4" id="KW-0732">Signal</keyword>
<dbReference type="EMBL" id="PUHQ01000063">
    <property type="protein sequence ID" value="KAG0658674.1"/>
    <property type="molecule type" value="Genomic_DNA"/>
</dbReference>
<feature type="region of interest" description="Disordered" evidence="3">
    <location>
        <begin position="272"/>
        <end position="302"/>
    </location>
</feature>
<evidence type="ECO:0000313" key="7">
    <source>
        <dbReference type="Proteomes" id="UP000777482"/>
    </source>
</evidence>
<dbReference type="AlphaFoldDB" id="A0A9P6VXJ5"/>
<evidence type="ECO:0000256" key="4">
    <source>
        <dbReference type="SAM" id="SignalP"/>
    </source>
</evidence>
<feature type="compositionally biased region" description="Basic residues" evidence="3">
    <location>
        <begin position="167"/>
        <end position="176"/>
    </location>
</feature>
<feature type="signal peptide" evidence="4">
    <location>
        <begin position="1"/>
        <end position="20"/>
    </location>
</feature>
<dbReference type="InterPro" id="IPR001138">
    <property type="entry name" value="Zn2Cys6_DnaBD"/>
</dbReference>
<dbReference type="PANTHER" id="PTHR37534:SF46">
    <property type="entry name" value="ZN(II)2CYS6 TRANSCRIPTION FACTOR (EUROFUNG)"/>
    <property type="match status" value="1"/>
</dbReference>
<keyword evidence="2" id="KW-0539">Nucleus</keyword>
<dbReference type="PROSITE" id="PS00463">
    <property type="entry name" value="ZN2_CY6_FUNGAL_1"/>
    <property type="match status" value="1"/>
</dbReference>
<keyword evidence="7" id="KW-1185">Reference proteome</keyword>
<reference evidence="6 7" key="1">
    <citation type="submission" date="2020-11" db="EMBL/GenBank/DDBJ databases">
        <title>Kefir isolates.</title>
        <authorList>
            <person name="Marcisauskas S."/>
            <person name="Kim Y."/>
            <person name="Blasche S."/>
        </authorList>
    </citation>
    <scope>NUCLEOTIDE SEQUENCE [LARGE SCALE GENOMIC DNA]</scope>
    <source>
        <strain evidence="6 7">KR</strain>
    </source>
</reference>
<accession>A0A9P6VXJ5</accession>
<evidence type="ECO:0000256" key="1">
    <source>
        <dbReference type="ARBA" id="ARBA00004123"/>
    </source>
</evidence>
<gene>
    <name evidence="6" type="ORF">C6P46_005670</name>
</gene>
<evidence type="ECO:0000256" key="3">
    <source>
        <dbReference type="SAM" id="MobiDB-lite"/>
    </source>
</evidence>
<dbReference type="Proteomes" id="UP000777482">
    <property type="component" value="Unassembled WGS sequence"/>
</dbReference>
<proteinExistence type="predicted"/>
<feature type="compositionally biased region" description="Pro residues" evidence="3">
    <location>
        <begin position="277"/>
        <end position="291"/>
    </location>
</feature>
<dbReference type="GO" id="GO:0008270">
    <property type="term" value="F:zinc ion binding"/>
    <property type="evidence" value="ECO:0007669"/>
    <property type="project" value="InterPro"/>
</dbReference>